<sequence>MALKYLTQKLAKTIDEELMSQAGGFSIDQLMELAGLSVAQAITKIYDKSKYPHVLICCGPGNNGGDGLVAARHLFHFGYKPNIFYPKQTKNELYQRLIIQCDNLNIPFTNNLSDQLKQSDLVIDAIFGNIFKRFSFSGEVRAPFDQVIQMLKETKLPIASIDIPSAWDVEKGNISGCGFTPAMLISLTSPKLCAKQYNGIHFLGGRFVPPKLEKKYDLQLPLYPGTDQVIDITNLSSEKL</sequence>
<dbReference type="HAMAP" id="MF_01966">
    <property type="entry name" value="NADHX_epimerase"/>
    <property type="match status" value="1"/>
</dbReference>
<dbReference type="GO" id="GO:0000166">
    <property type="term" value="F:nucleotide binding"/>
    <property type="evidence" value="ECO:0007669"/>
    <property type="project" value="UniProtKB-KW"/>
</dbReference>
<dbReference type="NCBIfam" id="TIGR00197">
    <property type="entry name" value="yjeF_nterm"/>
    <property type="match status" value="1"/>
</dbReference>
<dbReference type="Proteomes" id="UP000789759">
    <property type="component" value="Unassembled WGS sequence"/>
</dbReference>
<keyword evidence="8 10" id="KW-0520">NAD</keyword>
<comment type="catalytic activity">
    <reaction evidence="2 10">
        <text>(6R)-NADPHX = (6S)-NADPHX</text>
        <dbReference type="Rhea" id="RHEA:32227"/>
        <dbReference type="ChEBI" id="CHEBI:64076"/>
        <dbReference type="ChEBI" id="CHEBI:64077"/>
        <dbReference type="EC" id="5.1.99.6"/>
    </reaction>
</comment>
<evidence type="ECO:0000256" key="2">
    <source>
        <dbReference type="ARBA" id="ARBA00000909"/>
    </source>
</evidence>
<dbReference type="InterPro" id="IPR004443">
    <property type="entry name" value="YjeF_N_dom"/>
</dbReference>
<dbReference type="PANTHER" id="PTHR13232:SF10">
    <property type="entry name" value="NAD(P)H-HYDRATE EPIMERASE"/>
    <property type="match status" value="1"/>
</dbReference>
<dbReference type="AlphaFoldDB" id="A0A9N9HMP3"/>
<evidence type="ECO:0000256" key="4">
    <source>
        <dbReference type="ARBA" id="ARBA00022723"/>
    </source>
</evidence>
<evidence type="ECO:0000256" key="1">
    <source>
        <dbReference type="ARBA" id="ARBA00000013"/>
    </source>
</evidence>
<evidence type="ECO:0000256" key="8">
    <source>
        <dbReference type="ARBA" id="ARBA00023027"/>
    </source>
</evidence>
<evidence type="ECO:0000313" key="13">
    <source>
        <dbReference type="Proteomes" id="UP000789759"/>
    </source>
</evidence>
<gene>
    <name evidence="12" type="ORF">CPELLU_LOCUS11507</name>
</gene>
<keyword evidence="6" id="KW-0521">NADP</keyword>
<dbReference type="Gene3D" id="3.40.50.10260">
    <property type="entry name" value="YjeF N-terminal domain"/>
    <property type="match status" value="1"/>
</dbReference>
<evidence type="ECO:0000313" key="12">
    <source>
        <dbReference type="EMBL" id="CAG8694912.1"/>
    </source>
</evidence>
<dbReference type="GO" id="GO:0052856">
    <property type="term" value="F:NAD(P)HX epimerase activity"/>
    <property type="evidence" value="ECO:0007669"/>
    <property type="project" value="UniProtKB-UniRule"/>
</dbReference>
<dbReference type="Pfam" id="PF03853">
    <property type="entry name" value="YjeF_N"/>
    <property type="match status" value="1"/>
</dbReference>
<comment type="caution">
    <text evidence="12">The sequence shown here is derived from an EMBL/GenBank/DDBJ whole genome shotgun (WGS) entry which is preliminary data.</text>
</comment>
<evidence type="ECO:0000256" key="10">
    <source>
        <dbReference type="HAMAP-Rule" id="MF_03159"/>
    </source>
</evidence>
<dbReference type="InterPro" id="IPR036652">
    <property type="entry name" value="YjeF_N_dom_sf"/>
</dbReference>
<dbReference type="EC" id="5.1.99.6" evidence="3 10"/>
<feature type="binding site" evidence="10">
    <location>
        <position position="124"/>
    </location>
    <ligand>
        <name>K(+)</name>
        <dbReference type="ChEBI" id="CHEBI:29103"/>
    </ligand>
</feature>
<evidence type="ECO:0000256" key="9">
    <source>
        <dbReference type="ARBA" id="ARBA00023235"/>
    </source>
</evidence>
<dbReference type="InterPro" id="IPR032976">
    <property type="entry name" value="YJEFN_prot_NAXE-like"/>
</dbReference>
<reference evidence="12" key="1">
    <citation type="submission" date="2021-06" db="EMBL/GenBank/DDBJ databases">
        <authorList>
            <person name="Kallberg Y."/>
            <person name="Tangrot J."/>
            <person name="Rosling A."/>
        </authorList>
    </citation>
    <scope>NUCLEOTIDE SEQUENCE</scope>
    <source>
        <strain evidence="12">FL966</strain>
    </source>
</reference>
<keyword evidence="13" id="KW-1185">Reference proteome</keyword>
<dbReference type="EMBL" id="CAJVQA010010260">
    <property type="protein sequence ID" value="CAG8694912.1"/>
    <property type="molecule type" value="Genomic_DNA"/>
</dbReference>
<comment type="caution">
    <text evidence="10">Lacks conserved residue(s) required for the propagation of feature annotation.</text>
</comment>
<accession>A0A9N9HMP3</accession>
<dbReference type="PANTHER" id="PTHR13232">
    <property type="entry name" value="NAD(P)H-HYDRATE EPIMERASE"/>
    <property type="match status" value="1"/>
</dbReference>
<evidence type="ECO:0000256" key="7">
    <source>
        <dbReference type="ARBA" id="ARBA00022958"/>
    </source>
</evidence>
<keyword evidence="9 10" id="KW-0413">Isomerase</keyword>
<protein>
    <recommendedName>
        <fullName evidence="3 10">NAD(P)H-hydrate epimerase</fullName>
        <ecNumber evidence="3 10">5.1.99.6</ecNumber>
    </recommendedName>
    <alternativeName>
        <fullName evidence="10">NAD(P)HX epimerase</fullName>
    </alternativeName>
</protein>
<dbReference type="GO" id="GO:0046872">
    <property type="term" value="F:metal ion binding"/>
    <property type="evidence" value="ECO:0007669"/>
    <property type="project" value="UniProtKB-KW"/>
</dbReference>
<keyword evidence="5 10" id="KW-0547">Nucleotide-binding</keyword>
<comment type="cofactor">
    <cofactor evidence="10">
        <name>K(+)</name>
        <dbReference type="ChEBI" id="CHEBI:29103"/>
    </cofactor>
    <text evidence="10">Binds 1 potassium ion per subunit.</text>
</comment>
<organism evidence="12 13">
    <name type="scientific">Cetraspora pellucida</name>
    <dbReference type="NCBI Taxonomy" id="1433469"/>
    <lineage>
        <taxon>Eukaryota</taxon>
        <taxon>Fungi</taxon>
        <taxon>Fungi incertae sedis</taxon>
        <taxon>Mucoromycota</taxon>
        <taxon>Glomeromycotina</taxon>
        <taxon>Glomeromycetes</taxon>
        <taxon>Diversisporales</taxon>
        <taxon>Gigasporaceae</taxon>
        <taxon>Cetraspora</taxon>
    </lineage>
</organism>
<keyword evidence="10" id="KW-0963">Cytoplasm</keyword>
<evidence type="ECO:0000259" key="11">
    <source>
        <dbReference type="PROSITE" id="PS51385"/>
    </source>
</evidence>
<dbReference type="PROSITE" id="PS51385">
    <property type="entry name" value="YJEF_N"/>
    <property type="match status" value="1"/>
</dbReference>
<comment type="function">
    <text evidence="10">Catalyzes the epimerization of the S- and R-forms of NAD(P)HX, a damaged form of NAD(P)H that is a result of enzymatic or heat-dependent hydration. This is a prerequisite for the S-specific NAD(P)H-hydrate dehydratase to allow the repair of both epimers of NAD(P)HX.</text>
</comment>
<keyword evidence="7 10" id="KW-0630">Potassium</keyword>
<keyword evidence="10" id="KW-0496">Mitochondrion</keyword>
<dbReference type="FunFam" id="3.40.50.10260:FF:000005">
    <property type="entry name" value="NAD(P)H-hydrate epimerase"/>
    <property type="match status" value="1"/>
</dbReference>
<comment type="similarity">
    <text evidence="10">Belongs to the NnrE/AIBP family.</text>
</comment>
<proteinExistence type="inferred from homology"/>
<dbReference type="SUPFAM" id="SSF64153">
    <property type="entry name" value="YjeF N-terminal domain-like"/>
    <property type="match status" value="1"/>
</dbReference>
<feature type="domain" description="YjeF N-terminal" evidence="11">
    <location>
        <begin position="11"/>
        <end position="220"/>
    </location>
</feature>
<dbReference type="OrthoDB" id="10064708at2759"/>
<comment type="catalytic activity">
    <reaction evidence="1 10">
        <text>(6R)-NADHX = (6S)-NADHX</text>
        <dbReference type="Rhea" id="RHEA:32215"/>
        <dbReference type="ChEBI" id="CHEBI:64074"/>
        <dbReference type="ChEBI" id="CHEBI:64075"/>
        <dbReference type="EC" id="5.1.99.6"/>
    </reaction>
</comment>
<feature type="binding site" evidence="10">
    <location>
        <position position="162"/>
    </location>
    <ligand>
        <name>(6S)-NADPHX</name>
        <dbReference type="ChEBI" id="CHEBI:64076"/>
    </ligand>
</feature>
<evidence type="ECO:0000256" key="6">
    <source>
        <dbReference type="ARBA" id="ARBA00022857"/>
    </source>
</evidence>
<name>A0A9N9HMP3_9GLOM</name>
<dbReference type="GO" id="GO:0005739">
    <property type="term" value="C:mitochondrion"/>
    <property type="evidence" value="ECO:0007669"/>
    <property type="project" value="UniProtKB-SubCell"/>
</dbReference>
<keyword evidence="4 10" id="KW-0479">Metal-binding</keyword>
<feature type="binding site" evidence="10">
    <location>
        <begin position="62"/>
        <end position="66"/>
    </location>
    <ligand>
        <name>(6S)-NADPHX</name>
        <dbReference type="ChEBI" id="CHEBI:64076"/>
    </ligand>
</feature>
<feature type="binding site" evidence="10">
    <location>
        <position position="63"/>
    </location>
    <ligand>
        <name>K(+)</name>
        <dbReference type="ChEBI" id="CHEBI:29103"/>
    </ligand>
</feature>
<evidence type="ECO:0000256" key="3">
    <source>
        <dbReference type="ARBA" id="ARBA00012228"/>
    </source>
</evidence>
<feature type="binding site" evidence="10">
    <location>
        <position position="165"/>
    </location>
    <ligand>
        <name>K(+)</name>
        <dbReference type="ChEBI" id="CHEBI:29103"/>
    </ligand>
</feature>
<evidence type="ECO:0000256" key="5">
    <source>
        <dbReference type="ARBA" id="ARBA00022741"/>
    </source>
</evidence>
<comment type="subcellular location">
    <subcellularLocation>
        <location evidence="10">Cytoplasm</location>
    </subcellularLocation>
    <subcellularLocation>
        <location evidence="10">Mitochondrion</location>
    </subcellularLocation>
</comment>